<accession>A0A0P1BB64</accession>
<dbReference type="Proteomes" id="UP000054845">
    <property type="component" value="Unassembled WGS sequence"/>
</dbReference>
<evidence type="ECO:0000313" key="5">
    <source>
        <dbReference type="EMBL" id="CEH13205.1"/>
    </source>
</evidence>
<keyword evidence="2" id="KW-0539">Nucleus</keyword>
<dbReference type="SUPFAM" id="SSF57701">
    <property type="entry name" value="Zn2/Cys6 DNA-binding domain"/>
    <property type="match status" value="1"/>
</dbReference>
<evidence type="ECO:0000256" key="1">
    <source>
        <dbReference type="ARBA" id="ARBA00004123"/>
    </source>
</evidence>
<dbReference type="CDD" id="cd12148">
    <property type="entry name" value="fungal_TF_MHR"/>
    <property type="match status" value="1"/>
</dbReference>
<feature type="compositionally biased region" description="Polar residues" evidence="3">
    <location>
        <begin position="709"/>
        <end position="720"/>
    </location>
</feature>
<name>A0A0P1BB64_9BASI</name>
<dbReference type="Pfam" id="PF00172">
    <property type="entry name" value="Zn_clus"/>
    <property type="match status" value="1"/>
</dbReference>
<dbReference type="GO" id="GO:0005634">
    <property type="term" value="C:nucleus"/>
    <property type="evidence" value="ECO:0007669"/>
    <property type="project" value="UniProtKB-SubCell"/>
</dbReference>
<reference evidence="5 6" key="1">
    <citation type="submission" date="2014-09" db="EMBL/GenBank/DDBJ databases">
        <authorList>
            <person name="Magalhaes I.L.F."/>
            <person name="Oliveira U."/>
            <person name="Santos F.R."/>
            <person name="Vidigal T.H.D.A."/>
            <person name="Brescovit A.D."/>
            <person name="Santos A.J."/>
        </authorList>
    </citation>
    <scope>NUCLEOTIDE SEQUENCE [LARGE SCALE GENOMIC DNA]</scope>
</reference>
<organism evidence="5 6">
    <name type="scientific">Ceraceosorus bombacis</name>
    <dbReference type="NCBI Taxonomy" id="401625"/>
    <lineage>
        <taxon>Eukaryota</taxon>
        <taxon>Fungi</taxon>
        <taxon>Dikarya</taxon>
        <taxon>Basidiomycota</taxon>
        <taxon>Ustilaginomycotina</taxon>
        <taxon>Exobasidiomycetes</taxon>
        <taxon>Ceraceosorales</taxon>
        <taxon>Ceraceosoraceae</taxon>
        <taxon>Ceraceosorus</taxon>
    </lineage>
</organism>
<evidence type="ECO:0000256" key="3">
    <source>
        <dbReference type="SAM" id="MobiDB-lite"/>
    </source>
</evidence>
<dbReference type="InterPro" id="IPR036864">
    <property type="entry name" value="Zn2-C6_fun-type_DNA-bd_sf"/>
</dbReference>
<dbReference type="GO" id="GO:0008270">
    <property type="term" value="F:zinc ion binding"/>
    <property type="evidence" value="ECO:0007669"/>
    <property type="project" value="InterPro"/>
</dbReference>
<feature type="region of interest" description="Disordered" evidence="3">
    <location>
        <begin position="701"/>
        <end position="720"/>
    </location>
</feature>
<feature type="region of interest" description="Disordered" evidence="3">
    <location>
        <begin position="71"/>
        <end position="127"/>
    </location>
</feature>
<dbReference type="AlphaFoldDB" id="A0A0P1BB64"/>
<comment type="subcellular location">
    <subcellularLocation>
        <location evidence="1">Nucleus</location>
    </subcellularLocation>
</comment>
<dbReference type="InterPro" id="IPR001138">
    <property type="entry name" value="Zn2Cys6_DnaBD"/>
</dbReference>
<feature type="domain" description="Zn(2)-C6 fungal-type" evidence="4">
    <location>
        <begin position="22"/>
        <end position="51"/>
    </location>
</feature>
<dbReference type="CDD" id="cd00067">
    <property type="entry name" value="GAL4"/>
    <property type="match status" value="1"/>
</dbReference>
<evidence type="ECO:0000313" key="6">
    <source>
        <dbReference type="Proteomes" id="UP000054845"/>
    </source>
</evidence>
<protein>
    <submittedName>
        <fullName evidence="5">Fungal specific transcription factor domain protein</fullName>
    </submittedName>
</protein>
<feature type="compositionally biased region" description="Polar residues" evidence="3">
    <location>
        <begin position="740"/>
        <end position="754"/>
    </location>
</feature>
<evidence type="ECO:0000259" key="4">
    <source>
        <dbReference type="PROSITE" id="PS50048"/>
    </source>
</evidence>
<keyword evidence="6" id="KW-1185">Reference proteome</keyword>
<feature type="compositionally biased region" description="Basic and acidic residues" evidence="3">
    <location>
        <begin position="778"/>
        <end position="791"/>
    </location>
</feature>
<feature type="compositionally biased region" description="Low complexity" evidence="3">
    <location>
        <begin position="109"/>
        <end position="121"/>
    </location>
</feature>
<dbReference type="PANTHER" id="PTHR31001">
    <property type="entry name" value="UNCHARACTERIZED TRANSCRIPTIONAL REGULATORY PROTEIN"/>
    <property type="match status" value="1"/>
</dbReference>
<sequence>MSSIPSLAALEAMDLRPKYKNNCGACRKRKLKCDRVKPCSTCVLRDISDQCFVDEPEPTPPLRPGFASHAAHKRLRTGDAEHAGSSHHVSHRSSAHVGSSGAGGGQTVVGGSPSSASASTPPNGHHRNTILESVQAQLADTQRQLLVLSQSLATLQSDRLQAAVPLTESSDDDAAAGISWQALFPLLPTLEACHTLVERFFVDALWYIPVIHKTSFVERVWIPFASGRAAVTRPLAAVICLVLAYPLQLCPDQSDITRHKSLGDACDIVDRLVREAFKLTANQKAAWGPFKAPQCNLPLIQALLLQLVFLSIVGSMDPALPLQADVIARAHYAGYFRIAGMPPLIGPGLPWDERGAPKVHDARDERFSDERPEGEKLPILTGEMPAGSALETEYRRRIAWTCFCHAGWFALVTSTQPLISMSDFLVPRPTFLTDEHFDPLTGQVLTEISEEARAQGLRQSDADRYLDPYADYLFGTLESSFATRRVADFFHRLPSMSAWERHEAVRIHENAFEQFVTASGNNLAAIEKQWRKGTEIGNNLAAIETQWRKGTEIGARCADSEAPLDIRFKSLEHARNLFEMMPLMMEMASDPTVPFNSAWCATHVFHAATAYAIAIFIRRASVDPSNPGSDGTPSPHEVDEEVRWFKNNIAETLRILRTLGTTNSTAKICEELLQALCDSREELELSVTFSRNVVQQHRIDRERRHAQKTRSNLISTQSPSLTRGSYNRYSLLAPIEALPGTQNRPPWLSQSSAASPPKVRSSIANGPSLEVFGQRPARLGDRGSEQSRDVPARPSESAAANSNANSGETSGSKTTSSLISAQDWSNCPWIYREDFWHDLVLASSSRGDADVPTAPNA</sequence>
<proteinExistence type="predicted"/>
<dbReference type="STRING" id="401625.A0A0P1BB64"/>
<evidence type="ECO:0000256" key="2">
    <source>
        <dbReference type="ARBA" id="ARBA00023242"/>
    </source>
</evidence>
<dbReference type="GO" id="GO:0000981">
    <property type="term" value="F:DNA-binding transcription factor activity, RNA polymerase II-specific"/>
    <property type="evidence" value="ECO:0007669"/>
    <property type="project" value="InterPro"/>
</dbReference>
<dbReference type="InterPro" id="IPR050613">
    <property type="entry name" value="Sec_Metabolite_Reg"/>
</dbReference>
<dbReference type="Gene3D" id="4.10.240.10">
    <property type="entry name" value="Zn(2)-C6 fungal-type DNA-binding domain"/>
    <property type="match status" value="1"/>
</dbReference>
<feature type="compositionally biased region" description="Low complexity" evidence="3">
    <location>
        <begin position="795"/>
        <end position="817"/>
    </location>
</feature>
<feature type="region of interest" description="Disordered" evidence="3">
    <location>
        <begin position="740"/>
        <end position="818"/>
    </location>
</feature>
<dbReference type="SMART" id="SM00066">
    <property type="entry name" value="GAL4"/>
    <property type="match status" value="1"/>
</dbReference>
<dbReference type="OrthoDB" id="6780543at2759"/>
<dbReference type="EMBL" id="CCYA01000206">
    <property type="protein sequence ID" value="CEH13205.1"/>
    <property type="molecule type" value="Genomic_DNA"/>
</dbReference>
<dbReference type="PROSITE" id="PS50048">
    <property type="entry name" value="ZN2_CY6_FUNGAL_2"/>
    <property type="match status" value="1"/>
</dbReference>
<dbReference type="PANTHER" id="PTHR31001:SF89">
    <property type="entry name" value="ZN(2)-C6 FUNGAL-TYPE DOMAIN-CONTAINING PROTEIN"/>
    <property type="match status" value="1"/>
</dbReference>